<name>A0A3S1B3B2_ELYCH</name>
<evidence type="ECO:0000313" key="2">
    <source>
        <dbReference type="Proteomes" id="UP000271974"/>
    </source>
</evidence>
<comment type="caution">
    <text evidence="1">The sequence shown here is derived from an EMBL/GenBank/DDBJ whole genome shotgun (WGS) entry which is preliminary data.</text>
</comment>
<dbReference type="AlphaFoldDB" id="A0A3S1B3B2"/>
<keyword evidence="2" id="KW-1185">Reference proteome</keyword>
<reference evidence="1 2" key="1">
    <citation type="submission" date="2019-01" db="EMBL/GenBank/DDBJ databases">
        <title>A draft genome assembly of the solar-powered sea slug Elysia chlorotica.</title>
        <authorList>
            <person name="Cai H."/>
            <person name="Li Q."/>
            <person name="Fang X."/>
            <person name="Li J."/>
            <person name="Curtis N.E."/>
            <person name="Altenburger A."/>
            <person name="Shibata T."/>
            <person name="Feng M."/>
            <person name="Maeda T."/>
            <person name="Schwartz J.A."/>
            <person name="Shigenobu S."/>
            <person name="Lundholm N."/>
            <person name="Nishiyama T."/>
            <person name="Yang H."/>
            <person name="Hasebe M."/>
            <person name="Li S."/>
            <person name="Pierce S.K."/>
            <person name="Wang J."/>
        </authorList>
    </citation>
    <scope>NUCLEOTIDE SEQUENCE [LARGE SCALE GENOMIC DNA]</scope>
    <source>
        <strain evidence="1">EC2010</strain>
        <tissue evidence="1">Whole organism of an adult</tissue>
    </source>
</reference>
<protein>
    <submittedName>
        <fullName evidence="1">Uncharacterized protein</fullName>
    </submittedName>
</protein>
<dbReference type="Proteomes" id="UP000271974">
    <property type="component" value="Unassembled WGS sequence"/>
</dbReference>
<organism evidence="1 2">
    <name type="scientific">Elysia chlorotica</name>
    <name type="common">Eastern emerald elysia</name>
    <name type="synonym">Sea slug</name>
    <dbReference type="NCBI Taxonomy" id="188477"/>
    <lineage>
        <taxon>Eukaryota</taxon>
        <taxon>Metazoa</taxon>
        <taxon>Spiralia</taxon>
        <taxon>Lophotrochozoa</taxon>
        <taxon>Mollusca</taxon>
        <taxon>Gastropoda</taxon>
        <taxon>Heterobranchia</taxon>
        <taxon>Euthyneura</taxon>
        <taxon>Panpulmonata</taxon>
        <taxon>Sacoglossa</taxon>
        <taxon>Placobranchoidea</taxon>
        <taxon>Plakobranchidae</taxon>
        <taxon>Elysia</taxon>
    </lineage>
</organism>
<proteinExistence type="predicted"/>
<dbReference type="EMBL" id="RQTK01000484">
    <property type="protein sequence ID" value="RUS78882.1"/>
    <property type="molecule type" value="Genomic_DNA"/>
</dbReference>
<gene>
    <name evidence="1" type="ORF">EGW08_013357</name>
</gene>
<evidence type="ECO:0000313" key="1">
    <source>
        <dbReference type="EMBL" id="RUS78882.1"/>
    </source>
</evidence>
<accession>A0A3S1B3B2</accession>
<sequence length="200" mass="21552">MVSTKIWPEVGLRVAPPFPWKQSVVAIFKGGRVYAEIIIKIEGPVLGVLVAPDALRCLTDRGGEGPQGRLSLLQAAASVQDALPLLGQVSGGIHSGSSAHVLPAAFISASVLRRQVCIGRLTLRSHSKACLVMLDTGFQSVWLIQPYLRFLISVNGGLLRSVPQFFVQYNFMANVEYDSEASVGEWLQFMAVGLGNAPCF</sequence>